<comment type="function">
    <text evidence="1">DNA-dependent ATPase that plays important roles in cellular responses to stalled DNA replication processes.</text>
</comment>
<keyword evidence="8" id="KW-1185">Reference proteome</keyword>
<dbReference type="InterPro" id="IPR003593">
    <property type="entry name" value="AAA+_ATPase"/>
</dbReference>
<dbReference type="SUPFAM" id="SSF52540">
    <property type="entry name" value="P-loop containing nucleoside triphosphate hydrolases"/>
    <property type="match status" value="1"/>
</dbReference>
<name>A0A1G5C9X0_9PAST</name>
<keyword evidence="4" id="KW-0547">Nucleotide-binding</keyword>
<dbReference type="Pfam" id="PF12002">
    <property type="entry name" value="MgsA_C"/>
    <property type="match status" value="1"/>
</dbReference>
<evidence type="ECO:0000313" key="7">
    <source>
        <dbReference type="EMBL" id="SCX99074.1"/>
    </source>
</evidence>
<evidence type="ECO:0000256" key="1">
    <source>
        <dbReference type="ARBA" id="ARBA00002393"/>
    </source>
</evidence>
<dbReference type="Pfam" id="PF16193">
    <property type="entry name" value="AAA_assoc_2"/>
    <property type="match status" value="1"/>
</dbReference>
<dbReference type="PANTHER" id="PTHR13779">
    <property type="entry name" value="WERNER HELICASE-INTERACTING PROTEIN 1 FAMILY MEMBER"/>
    <property type="match status" value="1"/>
</dbReference>
<dbReference type="RefSeq" id="WP_011200625.1">
    <property type="nucleotide sequence ID" value="NZ_CP015031.1"/>
</dbReference>
<evidence type="ECO:0000256" key="4">
    <source>
        <dbReference type="ARBA" id="ARBA00022741"/>
    </source>
</evidence>
<organism evidence="7 8">
    <name type="scientific">Basfia succiniciproducens</name>
    <dbReference type="NCBI Taxonomy" id="653940"/>
    <lineage>
        <taxon>Bacteria</taxon>
        <taxon>Pseudomonadati</taxon>
        <taxon>Pseudomonadota</taxon>
        <taxon>Gammaproteobacteria</taxon>
        <taxon>Pasteurellales</taxon>
        <taxon>Pasteurellaceae</taxon>
        <taxon>Basfia</taxon>
    </lineage>
</organism>
<dbReference type="Gene3D" id="1.10.8.60">
    <property type="match status" value="1"/>
</dbReference>
<dbReference type="InterPro" id="IPR027417">
    <property type="entry name" value="P-loop_NTPase"/>
</dbReference>
<dbReference type="PANTHER" id="PTHR13779:SF7">
    <property type="entry name" value="ATPASE WRNIP1"/>
    <property type="match status" value="1"/>
</dbReference>
<dbReference type="InterPro" id="IPR003959">
    <property type="entry name" value="ATPase_AAA_core"/>
</dbReference>
<evidence type="ECO:0000259" key="6">
    <source>
        <dbReference type="SMART" id="SM00382"/>
    </source>
</evidence>
<dbReference type="CDD" id="cd00009">
    <property type="entry name" value="AAA"/>
    <property type="match status" value="1"/>
</dbReference>
<feature type="domain" description="AAA+ ATPase" evidence="6">
    <location>
        <begin position="49"/>
        <end position="165"/>
    </location>
</feature>
<evidence type="ECO:0000256" key="3">
    <source>
        <dbReference type="ARBA" id="ARBA00020776"/>
    </source>
</evidence>
<dbReference type="EMBL" id="FMUQ01000007">
    <property type="protein sequence ID" value="SCX99074.1"/>
    <property type="molecule type" value="Genomic_DNA"/>
</dbReference>
<dbReference type="SUPFAM" id="SSF48019">
    <property type="entry name" value="post-AAA+ oligomerization domain-like"/>
    <property type="match status" value="1"/>
</dbReference>
<reference evidence="7 8" key="1">
    <citation type="submission" date="2016-10" db="EMBL/GenBank/DDBJ databases">
        <authorList>
            <person name="Varghese N."/>
            <person name="Submissions S."/>
        </authorList>
    </citation>
    <scope>NUCLEOTIDE SEQUENCE [LARGE SCALE GENOMIC DNA]</scope>
    <source>
        <strain evidence="7 8">DSM 22022</strain>
    </source>
</reference>
<dbReference type="Gene3D" id="1.20.272.10">
    <property type="match status" value="1"/>
</dbReference>
<accession>A0A1G5C9X0</accession>
<dbReference type="Gene3D" id="1.10.3710.10">
    <property type="entry name" value="DNA polymerase III clamp loader subunits, C-terminal domain"/>
    <property type="match status" value="1"/>
</dbReference>
<keyword evidence="5" id="KW-0067">ATP-binding</keyword>
<comment type="caution">
    <text evidence="7">The sequence shown here is derived from an EMBL/GenBank/DDBJ whole genome shotgun (WGS) entry which is preliminary data.</text>
</comment>
<sequence>MSNLSFDFVENDFKPLAARMRPTTLEQYCGQQHLLGNGKPLRKAIEAGHAHSMIFWGPPGTGKTTLAEIIAHKINAEVERISAVTSGIKEIREAIERAKQNRLADRRTILFVDEVHRFNKSQQDAFLPHIEDGTIIFIGATTENPSFELNSALLSRARVYILKSLTNQDILHVLEQALADKERGLGNENLDLEEGILELLADYVHGDARLALNCLELMVDMADESEKGKKIDRTLLTEVLGERQARFDKQGDRFYDLISAVHKSIRGSAPDAALYWYARIITAGGDPLYVARRLLAIASEDVGNADPRAMQVAIAAWDCFTRVGAAEGERAIAQAIVYLAVAPKSNAVYNAFNQAKQLAKESADFDVPVHLRNAPTKLMKNLGYGAEYRYAHHEPNAYAAGENYFPEELKDTVLYEPTNRGMEIKIQEKLAWLRELDKQSSVKRYK</sequence>
<dbReference type="InterPro" id="IPR008921">
    <property type="entry name" value="DNA_pol3_clamp-load_cplx_C"/>
</dbReference>
<gene>
    <name evidence="7" type="ORF">SAMN02910354_01089</name>
</gene>
<protein>
    <recommendedName>
        <fullName evidence="3">Replication-associated recombination protein A</fullName>
    </recommendedName>
</protein>
<dbReference type="SMART" id="SM00382">
    <property type="entry name" value="AAA"/>
    <property type="match status" value="1"/>
</dbReference>
<evidence type="ECO:0000256" key="2">
    <source>
        <dbReference type="ARBA" id="ARBA00008959"/>
    </source>
</evidence>
<comment type="similarity">
    <text evidence="2">Belongs to the AAA ATPase family. RarA/MGS1/WRNIP1 subfamily.</text>
</comment>
<evidence type="ECO:0000256" key="5">
    <source>
        <dbReference type="ARBA" id="ARBA00022840"/>
    </source>
</evidence>
<dbReference type="InterPro" id="IPR051314">
    <property type="entry name" value="AAA_ATPase_RarA/MGS1/WRNIP1"/>
</dbReference>
<proteinExistence type="inferred from homology"/>
<dbReference type="CDD" id="cd18139">
    <property type="entry name" value="HLD_clamp_RarA"/>
    <property type="match status" value="1"/>
</dbReference>
<evidence type="ECO:0000313" key="8">
    <source>
        <dbReference type="Proteomes" id="UP000199588"/>
    </source>
</evidence>
<dbReference type="InterPro" id="IPR032423">
    <property type="entry name" value="AAA_assoc_2"/>
</dbReference>
<dbReference type="Proteomes" id="UP000199588">
    <property type="component" value="Unassembled WGS sequence"/>
</dbReference>
<dbReference type="InterPro" id="IPR021886">
    <property type="entry name" value="MgsA_C"/>
</dbReference>
<dbReference type="Pfam" id="PF00004">
    <property type="entry name" value="AAA"/>
    <property type="match status" value="1"/>
</dbReference>
<dbReference type="Gene3D" id="3.40.50.300">
    <property type="entry name" value="P-loop containing nucleotide triphosphate hydrolases"/>
    <property type="match status" value="1"/>
</dbReference>